<protein>
    <recommendedName>
        <fullName evidence="2">Response regulatory domain-containing protein</fullName>
    </recommendedName>
</protein>
<dbReference type="PROSITE" id="PS50110">
    <property type="entry name" value="RESPONSE_REGULATORY"/>
    <property type="match status" value="1"/>
</dbReference>
<dbReference type="SUPFAM" id="SSF52172">
    <property type="entry name" value="CheY-like"/>
    <property type="match status" value="1"/>
</dbReference>
<dbReference type="InterPro" id="IPR052893">
    <property type="entry name" value="TCS_response_regulator"/>
</dbReference>
<dbReference type="AlphaFoldDB" id="A0A8B2NTS7"/>
<sequence length="148" mass="16282">MTTPITILLLEDNPADIELTREALSHRKLLLNLEVVTDGSAALDFLMQRGAFADRPRPDLIILDLNVPRLSGKDVLAQIKSTEGLKRVPVVVLTSSAAEIDIVESYDLGANCYVNKPLDFSSFQEIVAALESFWFTVVRLPTAAEAKE</sequence>
<keyword evidence="1" id="KW-0597">Phosphoprotein</keyword>
<dbReference type="CDD" id="cd17557">
    <property type="entry name" value="REC_Rcp-like"/>
    <property type="match status" value="1"/>
</dbReference>
<name>A0A8B2NTS7_9HYPH</name>
<dbReference type="Proteomes" id="UP000249590">
    <property type="component" value="Unassembled WGS sequence"/>
</dbReference>
<gene>
    <name evidence="3" type="ORF">DLJ53_18515</name>
</gene>
<dbReference type="GO" id="GO:0000160">
    <property type="term" value="P:phosphorelay signal transduction system"/>
    <property type="evidence" value="ECO:0007669"/>
    <property type="project" value="InterPro"/>
</dbReference>
<organism evidence="3 4">
    <name type="scientific">Acuticoccus sediminis</name>
    <dbReference type="NCBI Taxonomy" id="2184697"/>
    <lineage>
        <taxon>Bacteria</taxon>
        <taxon>Pseudomonadati</taxon>
        <taxon>Pseudomonadota</taxon>
        <taxon>Alphaproteobacteria</taxon>
        <taxon>Hyphomicrobiales</taxon>
        <taxon>Amorphaceae</taxon>
        <taxon>Acuticoccus</taxon>
    </lineage>
</organism>
<dbReference type="Gene3D" id="3.40.50.2300">
    <property type="match status" value="1"/>
</dbReference>
<dbReference type="PANTHER" id="PTHR44520:SF2">
    <property type="entry name" value="RESPONSE REGULATOR RCP1"/>
    <property type="match status" value="1"/>
</dbReference>
<comment type="caution">
    <text evidence="3">The sequence shown here is derived from an EMBL/GenBank/DDBJ whole genome shotgun (WGS) entry which is preliminary data.</text>
</comment>
<keyword evidence="4" id="KW-1185">Reference proteome</keyword>
<evidence type="ECO:0000313" key="3">
    <source>
        <dbReference type="EMBL" id="RAH99759.1"/>
    </source>
</evidence>
<evidence type="ECO:0000256" key="1">
    <source>
        <dbReference type="PROSITE-ProRule" id="PRU00169"/>
    </source>
</evidence>
<dbReference type="SMART" id="SM00448">
    <property type="entry name" value="REC"/>
    <property type="match status" value="1"/>
</dbReference>
<accession>A0A8B2NTS7</accession>
<reference evidence="3 4" key="1">
    <citation type="submission" date="2018-05" db="EMBL/GenBank/DDBJ databases">
        <title>Acuticoccus sediminis sp. nov., isolated from deep-sea sediment of Indian Ocean.</title>
        <authorList>
            <person name="Liu X."/>
            <person name="Lai Q."/>
            <person name="Du Y."/>
            <person name="Sun F."/>
            <person name="Zhang X."/>
            <person name="Wang S."/>
            <person name="Shao Z."/>
        </authorList>
    </citation>
    <scope>NUCLEOTIDE SEQUENCE [LARGE SCALE GENOMIC DNA]</scope>
    <source>
        <strain evidence="3 4">PTG4-2</strain>
    </source>
</reference>
<dbReference type="Pfam" id="PF00072">
    <property type="entry name" value="Response_reg"/>
    <property type="match status" value="1"/>
</dbReference>
<feature type="modified residue" description="4-aspartylphosphate" evidence="1">
    <location>
        <position position="64"/>
    </location>
</feature>
<dbReference type="EMBL" id="QHHQ01000004">
    <property type="protein sequence ID" value="RAH99759.1"/>
    <property type="molecule type" value="Genomic_DNA"/>
</dbReference>
<feature type="domain" description="Response regulatory" evidence="2">
    <location>
        <begin position="6"/>
        <end position="131"/>
    </location>
</feature>
<proteinExistence type="predicted"/>
<dbReference type="PANTHER" id="PTHR44520">
    <property type="entry name" value="RESPONSE REGULATOR RCP1-RELATED"/>
    <property type="match status" value="1"/>
</dbReference>
<dbReference type="RefSeq" id="WP_111348005.1">
    <property type="nucleotide sequence ID" value="NZ_JAIWKD010000007.1"/>
</dbReference>
<evidence type="ECO:0000259" key="2">
    <source>
        <dbReference type="PROSITE" id="PS50110"/>
    </source>
</evidence>
<evidence type="ECO:0000313" key="4">
    <source>
        <dbReference type="Proteomes" id="UP000249590"/>
    </source>
</evidence>
<dbReference type="OrthoDB" id="9793549at2"/>
<dbReference type="InterPro" id="IPR001789">
    <property type="entry name" value="Sig_transdc_resp-reg_receiver"/>
</dbReference>
<dbReference type="InterPro" id="IPR011006">
    <property type="entry name" value="CheY-like_superfamily"/>
</dbReference>